<dbReference type="PANTHER" id="PTHR33969">
    <property type="entry name" value="SEGREGATION AND CONDENSATION PROTEIN A"/>
    <property type="match status" value="1"/>
</dbReference>
<gene>
    <name evidence="3" type="ORF">AVDCRST_MAG55-1826</name>
</gene>
<dbReference type="EMBL" id="CADCUZ010000079">
    <property type="protein sequence ID" value="CAA9418473.1"/>
    <property type="molecule type" value="Genomic_DNA"/>
</dbReference>
<organism evidence="3">
    <name type="scientific">uncultured Rubrobacteraceae bacterium</name>
    <dbReference type="NCBI Taxonomy" id="349277"/>
    <lineage>
        <taxon>Bacteria</taxon>
        <taxon>Bacillati</taxon>
        <taxon>Actinomycetota</taxon>
        <taxon>Rubrobacteria</taxon>
        <taxon>Rubrobacterales</taxon>
        <taxon>Rubrobacteraceae</taxon>
        <taxon>environmental samples</taxon>
    </lineage>
</organism>
<accession>A0A6J4PSM7</accession>
<evidence type="ECO:0000256" key="2">
    <source>
        <dbReference type="ARBA" id="ARBA00044777"/>
    </source>
</evidence>
<dbReference type="InterPro" id="IPR003768">
    <property type="entry name" value="ScpA"/>
</dbReference>
<dbReference type="AlphaFoldDB" id="A0A6J4PSM7"/>
<dbReference type="Pfam" id="PF02616">
    <property type="entry name" value="SMC_ScpA"/>
    <property type="match status" value="1"/>
</dbReference>
<name>A0A6J4PSM7_9ACTN</name>
<dbReference type="GO" id="GO:0007059">
    <property type="term" value="P:chromosome segregation"/>
    <property type="evidence" value="ECO:0007669"/>
    <property type="project" value="UniProtKB-KW"/>
</dbReference>
<sequence>MTSEPAGRSLAGFTVELDVYSGPYEWLLALILKDELEIFEVPLRELVGLYAGSRDPEAANALDRDTDFASSAAALILLKSRTLSPAAEPEADDAAVAASPEELAERLKGYLKIRRAAENLRERLARAAGHYPSAHGVPPKPGRLRVAEDRITLAARRTFSRLLEPPVGHLGPITVTVQELADLIRASLLRGPVSYEDLTRDMDRLRAAVAFAAALSLAQEGSLRLLQPVPLGALTLEPLEPSR</sequence>
<evidence type="ECO:0000256" key="1">
    <source>
        <dbReference type="ARBA" id="ARBA00022829"/>
    </source>
</evidence>
<proteinExistence type="predicted"/>
<reference evidence="3" key="1">
    <citation type="submission" date="2020-02" db="EMBL/GenBank/DDBJ databases">
        <authorList>
            <person name="Meier V. D."/>
        </authorList>
    </citation>
    <scope>NUCLEOTIDE SEQUENCE</scope>
    <source>
        <strain evidence="3">AVDCRST_MAG55</strain>
    </source>
</reference>
<dbReference type="Gene3D" id="6.10.250.2410">
    <property type="match status" value="1"/>
</dbReference>
<protein>
    <recommendedName>
        <fullName evidence="2">Segregation and condensation protein A</fullName>
    </recommendedName>
</protein>
<keyword evidence="1" id="KW-0159">Chromosome partition</keyword>
<evidence type="ECO:0000313" key="3">
    <source>
        <dbReference type="EMBL" id="CAA9418473.1"/>
    </source>
</evidence>
<dbReference type="PANTHER" id="PTHR33969:SF2">
    <property type="entry name" value="SEGREGATION AND CONDENSATION PROTEIN A"/>
    <property type="match status" value="1"/>
</dbReference>